<organism evidence="2">
    <name type="scientific">Podoviridae sp. ctDgT26</name>
    <dbReference type="NCBI Taxonomy" id="2826547"/>
    <lineage>
        <taxon>Viruses</taxon>
        <taxon>Duplodnaviria</taxon>
        <taxon>Heunggongvirae</taxon>
        <taxon>Uroviricota</taxon>
        <taxon>Caudoviricetes</taxon>
    </lineage>
</organism>
<protein>
    <submittedName>
        <fullName evidence="2">Uncharacterized protein</fullName>
    </submittedName>
</protein>
<feature type="compositionally biased region" description="Basic and acidic residues" evidence="1">
    <location>
        <begin position="127"/>
        <end position="140"/>
    </location>
</feature>
<feature type="region of interest" description="Disordered" evidence="1">
    <location>
        <begin position="127"/>
        <end position="148"/>
    </location>
</feature>
<sequence length="191" mass="21925">MNDFDYDIVQKKRVARGAFAHVNRKRGKCRLPSDYLTAAQKREMNGKMKTYNATRPMPWEDFKAMPDDIKREYLRNMQSCGGAATYLAEEMGCCSATIIECGKKLGVPFVRGGRNFNLWQKKLSEWHTSEVEEETPEKQSDGPTPVRSVEPLHVRSAELLHARLTIRGGRESVLQNLRMLMPDECEVTVEW</sequence>
<accession>A0A8S5LZL4</accession>
<evidence type="ECO:0000313" key="2">
    <source>
        <dbReference type="EMBL" id="DAD75320.1"/>
    </source>
</evidence>
<proteinExistence type="predicted"/>
<evidence type="ECO:0000256" key="1">
    <source>
        <dbReference type="SAM" id="MobiDB-lite"/>
    </source>
</evidence>
<reference evidence="2" key="1">
    <citation type="journal article" date="2021" name="Proc. Natl. Acad. Sci. U.S.A.">
        <title>A Catalog of Tens of Thousands of Viruses from Human Metagenomes Reveals Hidden Associations with Chronic Diseases.</title>
        <authorList>
            <person name="Tisza M.J."/>
            <person name="Buck C.B."/>
        </authorList>
    </citation>
    <scope>NUCLEOTIDE SEQUENCE</scope>
    <source>
        <strain evidence="2">CtDgT26</strain>
    </source>
</reference>
<name>A0A8S5LZL4_9CAUD</name>
<dbReference type="EMBL" id="BK014779">
    <property type="protein sequence ID" value="DAD75320.1"/>
    <property type="molecule type" value="Genomic_DNA"/>
</dbReference>